<feature type="domain" description="MCM C-terminal AAA(+) ATPase" evidence="4">
    <location>
        <begin position="293"/>
        <end position="388"/>
    </location>
</feature>
<dbReference type="InterPro" id="IPR004482">
    <property type="entry name" value="Mg_chelat-rel"/>
</dbReference>
<dbReference type="InterPro" id="IPR020568">
    <property type="entry name" value="Ribosomal_Su5_D2-typ_SF"/>
</dbReference>
<accession>A0A1F8AU73</accession>
<dbReference type="InterPro" id="IPR001208">
    <property type="entry name" value="MCM_dom"/>
</dbReference>
<dbReference type="Pfam" id="PF13335">
    <property type="entry name" value="Mg_chelatase_C"/>
    <property type="match status" value="1"/>
</dbReference>
<dbReference type="GO" id="GO:0005524">
    <property type="term" value="F:ATP binding"/>
    <property type="evidence" value="ECO:0007669"/>
    <property type="project" value="UniProtKB-KW"/>
</dbReference>
<organism evidence="5 6">
    <name type="scientific">Candidatus Woesebacteria bacterium RIFCSPHIGHO2_12_FULL_41_24</name>
    <dbReference type="NCBI Taxonomy" id="1802510"/>
    <lineage>
        <taxon>Bacteria</taxon>
        <taxon>Candidatus Woeseibacteriota</taxon>
    </lineage>
</organism>
<dbReference type="PANTHER" id="PTHR32039:SF7">
    <property type="entry name" value="COMPETENCE PROTEIN COMM"/>
    <property type="match status" value="1"/>
</dbReference>
<name>A0A1F8AU73_9BACT</name>
<dbReference type="EMBL" id="MGGW01000004">
    <property type="protein sequence ID" value="OGM55287.1"/>
    <property type="molecule type" value="Genomic_DNA"/>
</dbReference>
<dbReference type="Gene3D" id="3.40.50.300">
    <property type="entry name" value="P-loop containing nucleotide triphosphate hydrolases"/>
    <property type="match status" value="1"/>
</dbReference>
<dbReference type="PANTHER" id="PTHR32039">
    <property type="entry name" value="MAGNESIUM-CHELATASE SUBUNIT CHLI"/>
    <property type="match status" value="1"/>
</dbReference>
<dbReference type="PROSITE" id="PS50051">
    <property type="entry name" value="MCM_2"/>
    <property type="match status" value="1"/>
</dbReference>
<dbReference type="GO" id="GO:0003677">
    <property type="term" value="F:DNA binding"/>
    <property type="evidence" value="ECO:0007669"/>
    <property type="project" value="InterPro"/>
</dbReference>
<dbReference type="InterPro" id="IPR003593">
    <property type="entry name" value="AAA+_ATPase"/>
</dbReference>
<dbReference type="Pfam" id="PF13541">
    <property type="entry name" value="ChlI"/>
    <property type="match status" value="1"/>
</dbReference>
<dbReference type="Gene3D" id="3.30.230.10">
    <property type="match status" value="1"/>
</dbReference>
<dbReference type="InterPro" id="IPR027417">
    <property type="entry name" value="P-loop_NTPase"/>
</dbReference>
<evidence type="ECO:0000256" key="3">
    <source>
        <dbReference type="ARBA" id="ARBA00022840"/>
    </source>
</evidence>
<dbReference type="InterPro" id="IPR025158">
    <property type="entry name" value="Mg_chelat-rel_C"/>
</dbReference>
<keyword evidence="3" id="KW-0067">ATP-binding</keyword>
<gene>
    <name evidence="5" type="ORF">A3E44_03315</name>
</gene>
<evidence type="ECO:0000256" key="2">
    <source>
        <dbReference type="ARBA" id="ARBA00022741"/>
    </source>
</evidence>
<protein>
    <submittedName>
        <fullName evidence="5">Magnesium chelatase</fullName>
    </submittedName>
</protein>
<dbReference type="InterPro" id="IPR000523">
    <property type="entry name" value="Mg_chelatse_chII-like_cat_dom"/>
</dbReference>
<dbReference type="Proteomes" id="UP000178603">
    <property type="component" value="Unassembled WGS sequence"/>
</dbReference>
<reference evidence="5 6" key="1">
    <citation type="journal article" date="2016" name="Nat. Commun.">
        <title>Thousands of microbial genomes shed light on interconnected biogeochemical processes in an aquifer system.</title>
        <authorList>
            <person name="Anantharaman K."/>
            <person name="Brown C.T."/>
            <person name="Hug L.A."/>
            <person name="Sharon I."/>
            <person name="Castelle C.J."/>
            <person name="Probst A.J."/>
            <person name="Thomas B.C."/>
            <person name="Singh A."/>
            <person name="Wilkins M.J."/>
            <person name="Karaoz U."/>
            <person name="Brodie E.L."/>
            <person name="Williams K.H."/>
            <person name="Hubbard S.S."/>
            <person name="Banfield J.F."/>
        </authorList>
    </citation>
    <scope>NUCLEOTIDE SEQUENCE [LARGE SCALE GENOMIC DNA]</scope>
</reference>
<evidence type="ECO:0000259" key="4">
    <source>
        <dbReference type="PROSITE" id="PS50051"/>
    </source>
</evidence>
<dbReference type="SMART" id="SM00382">
    <property type="entry name" value="AAA"/>
    <property type="match status" value="1"/>
</dbReference>
<evidence type="ECO:0000313" key="6">
    <source>
        <dbReference type="Proteomes" id="UP000178603"/>
    </source>
</evidence>
<dbReference type="AlphaFoldDB" id="A0A1F8AU73"/>
<dbReference type="SUPFAM" id="SSF54211">
    <property type="entry name" value="Ribosomal protein S5 domain 2-like"/>
    <property type="match status" value="1"/>
</dbReference>
<dbReference type="Pfam" id="PF01078">
    <property type="entry name" value="Mg_chelatase"/>
    <property type="match status" value="1"/>
</dbReference>
<dbReference type="NCBIfam" id="TIGR00368">
    <property type="entry name" value="YifB family Mg chelatase-like AAA ATPase"/>
    <property type="match status" value="1"/>
</dbReference>
<comment type="similarity">
    <text evidence="1">Belongs to the Mg-chelatase subunits D/I family. ComM subfamily.</text>
</comment>
<evidence type="ECO:0000313" key="5">
    <source>
        <dbReference type="EMBL" id="OGM55287.1"/>
    </source>
</evidence>
<dbReference type="InterPro" id="IPR045006">
    <property type="entry name" value="CHLI-like"/>
</dbReference>
<evidence type="ECO:0000256" key="1">
    <source>
        <dbReference type="ARBA" id="ARBA00006354"/>
    </source>
</evidence>
<dbReference type="SUPFAM" id="SSF52540">
    <property type="entry name" value="P-loop containing nucleoside triphosphate hydrolases"/>
    <property type="match status" value="1"/>
</dbReference>
<proteinExistence type="inferred from homology"/>
<comment type="caution">
    <text evidence="5">The sequence shown here is derived from an EMBL/GenBank/DDBJ whole genome shotgun (WGS) entry which is preliminary data.</text>
</comment>
<dbReference type="PRINTS" id="PR01657">
    <property type="entry name" value="MCMFAMILY"/>
</dbReference>
<dbReference type="InterPro" id="IPR014721">
    <property type="entry name" value="Ribsml_uS5_D2-typ_fold_subgr"/>
</dbReference>
<sequence>MLTKILSAAHFGLKTIPVEVEVNIASKGFPGFNIIGLPSKAVEEARERVKTALVNSNIKFPEAKITVNLAPADIPKEGSNYDLPIAVGILNALEVVALPEEKSYFFGELSLDGTLRHTKGVFLLAISAKENKIKNLFVPTDSANEAAVIKSLNVYPVTSLNDLVMHLNSTKVIAKTKYVEAQDLLEEAPVEFDFSEIIGQESAKRALEIACAGGHNLFMQGPPGAGKTMLARAIPGILPPLSEDESLEVTKIYSLTGNIPPGGSLIRVRPFRVCHHTVSKIGLVGGGSDPHPGEISLAHNGVLFLDEFPEFPRSTLEALRQPLEDGIVSIARAAGSVKFPANFMLVAAANPCPCGYLGDPRRECRCSPRQIMNYQNRLSGPLMDRIDIHLNVPTVDVEKLAAMSKVKTTAEKSASIRERVIKAREIQLKRFSKDGIYNNASMKNKHIKKYCEMADDAQLLLKQAVNNYSLSARTYFRLIKVSRTIADIAGDAKITSSHIAESLQYRIRTQNKFF</sequence>
<keyword evidence="2" id="KW-0547">Nucleotide-binding</keyword>